<name>T1K5Q0_TETUR</name>
<dbReference type="EMBL" id="CAEY01001590">
    <property type="status" value="NOT_ANNOTATED_CDS"/>
    <property type="molecule type" value="Genomic_DNA"/>
</dbReference>
<reference evidence="1" key="2">
    <citation type="submission" date="2015-06" db="UniProtKB">
        <authorList>
            <consortium name="EnsemblMetazoa"/>
        </authorList>
    </citation>
    <scope>IDENTIFICATION</scope>
</reference>
<keyword evidence="2" id="KW-1185">Reference proteome</keyword>
<dbReference type="EnsemblMetazoa" id="tetur05g07080.1">
    <property type="protein sequence ID" value="tetur05g07080.1"/>
    <property type="gene ID" value="tetur05g07080"/>
</dbReference>
<accession>T1K5Q0</accession>
<sequence length="80" mass="8955">MGSGQSGLSSQCGICEKTFMGIFNEDIILICERCGCVYCLICAGLSKTQYETIQSSDGQIKWYCQFCMIEIKRSYDVVAR</sequence>
<dbReference type="InterPro" id="IPR013083">
    <property type="entry name" value="Znf_RING/FYVE/PHD"/>
</dbReference>
<evidence type="ECO:0008006" key="3">
    <source>
        <dbReference type="Google" id="ProtNLM"/>
    </source>
</evidence>
<organism evidence="1 2">
    <name type="scientific">Tetranychus urticae</name>
    <name type="common">Two-spotted spider mite</name>
    <dbReference type="NCBI Taxonomy" id="32264"/>
    <lineage>
        <taxon>Eukaryota</taxon>
        <taxon>Metazoa</taxon>
        <taxon>Ecdysozoa</taxon>
        <taxon>Arthropoda</taxon>
        <taxon>Chelicerata</taxon>
        <taxon>Arachnida</taxon>
        <taxon>Acari</taxon>
        <taxon>Acariformes</taxon>
        <taxon>Trombidiformes</taxon>
        <taxon>Prostigmata</taxon>
        <taxon>Eleutherengona</taxon>
        <taxon>Raphignathae</taxon>
        <taxon>Tetranychoidea</taxon>
        <taxon>Tetranychidae</taxon>
        <taxon>Tetranychus</taxon>
    </lineage>
</organism>
<dbReference type="AlphaFoldDB" id="T1K5Q0"/>
<dbReference type="HOGENOM" id="CLU_2592839_0_0_1"/>
<dbReference type="InterPro" id="IPR011011">
    <property type="entry name" value="Znf_FYVE_PHD"/>
</dbReference>
<evidence type="ECO:0000313" key="2">
    <source>
        <dbReference type="Proteomes" id="UP000015104"/>
    </source>
</evidence>
<evidence type="ECO:0000313" key="1">
    <source>
        <dbReference type="EnsemblMetazoa" id="tetur05g07080.1"/>
    </source>
</evidence>
<dbReference type="Proteomes" id="UP000015104">
    <property type="component" value="Unassembled WGS sequence"/>
</dbReference>
<reference evidence="2" key="1">
    <citation type="submission" date="2011-08" db="EMBL/GenBank/DDBJ databases">
        <authorList>
            <person name="Rombauts S."/>
        </authorList>
    </citation>
    <scope>NUCLEOTIDE SEQUENCE</scope>
    <source>
        <strain evidence="2">London</strain>
    </source>
</reference>
<dbReference type="SUPFAM" id="SSF57903">
    <property type="entry name" value="FYVE/PHD zinc finger"/>
    <property type="match status" value="1"/>
</dbReference>
<proteinExistence type="predicted"/>
<protein>
    <recommendedName>
        <fullName evidence="3">PHD-type domain-containing protein</fullName>
    </recommendedName>
</protein>
<dbReference type="Gene3D" id="3.30.40.10">
    <property type="entry name" value="Zinc/RING finger domain, C3HC4 (zinc finger)"/>
    <property type="match status" value="1"/>
</dbReference>